<name>A0ABW3TXW3_9BACL</name>
<evidence type="ECO:0000313" key="9">
    <source>
        <dbReference type="Proteomes" id="UP001597231"/>
    </source>
</evidence>
<dbReference type="Proteomes" id="UP001597231">
    <property type="component" value="Unassembled WGS sequence"/>
</dbReference>
<dbReference type="PANTHER" id="PTHR32322:SF2">
    <property type="entry name" value="EAMA DOMAIN-CONTAINING PROTEIN"/>
    <property type="match status" value="1"/>
</dbReference>
<feature type="domain" description="EamA" evidence="7">
    <location>
        <begin position="149"/>
        <end position="281"/>
    </location>
</feature>
<evidence type="ECO:0000256" key="3">
    <source>
        <dbReference type="ARBA" id="ARBA00022692"/>
    </source>
</evidence>
<feature type="transmembrane region" description="Helical" evidence="6">
    <location>
        <begin position="62"/>
        <end position="79"/>
    </location>
</feature>
<evidence type="ECO:0000256" key="4">
    <source>
        <dbReference type="ARBA" id="ARBA00022989"/>
    </source>
</evidence>
<feature type="domain" description="EamA" evidence="7">
    <location>
        <begin position="4"/>
        <end position="134"/>
    </location>
</feature>
<dbReference type="EMBL" id="JBHTLT010000048">
    <property type="protein sequence ID" value="MFD1205621.1"/>
    <property type="molecule type" value="Genomic_DNA"/>
</dbReference>
<dbReference type="RefSeq" id="WP_336823725.1">
    <property type="nucleotide sequence ID" value="NZ_JBHTLT010000048.1"/>
</dbReference>
<keyword evidence="3 6" id="KW-0812">Transmembrane</keyword>
<dbReference type="PANTHER" id="PTHR32322">
    <property type="entry name" value="INNER MEMBRANE TRANSPORTER"/>
    <property type="match status" value="1"/>
</dbReference>
<evidence type="ECO:0000313" key="8">
    <source>
        <dbReference type="EMBL" id="MFD1205621.1"/>
    </source>
</evidence>
<evidence type="ECO:0000259" key="7">
    <source>
        <dbReference type="Pfam" id="PF00892"/>
    </source>
</evidence>
<keyword evidence="4 6" id="KW-1133">Transmembrane helix</keyword>
<dbReference type="InterPro" id="IPR000620">
    <property type="entry name" value="EamA_dom"/>
</dbReference>
<keyword evidence="5 6" id="KW-0472">Membrane</keyword>
<feature type="transmembrane region" description="Helical" evidence="6">
    <location>
        <begin position="172"/>
        <end position="196"/>
    </location>
</feature>
<dbReference type="SUPFAM" id="SSF103481">
    <property type="entry name" value="Multidrug resistance efflux transporter EmrE"/>
    <property type="match status" value="2"/>
</dbReference>
<evidence type="ECO:0000256" key="2">
    <source>
        <dbReference type="ARBA" id="ARBA00007362"/>
    </source>
</evidence>
<feature type="transmembrane region" description="Helical" evidence="6">
    <location>
        <begin position="239"/>
        <end position="258"/>
    </location>
</feature>
<feature type="transmembrane region" description="Helical" evidence="6">
    <location>
        <begin position="264"/>
        <end position="282"/>
    </location>
</feature>
<organism evidence="8 9">
    <name type="scientific">Sporosarcina contaminans</name>
    <dbReference type="NCBI Taxonomy" id="633403"/>
    <lineage>
        <taxon>Bacteria</taxon>
        <taxon>Bacillati</taxon>
        <taxon>Bacillota</taxon>
        <taxon>Bacilli</taxon>
        <taxon>Bacillales</taxon>
        <taxon>Caryophanaceae</taxon>
        <taxon>Sporosarcina</taxon>
    </lineage>
</organism>
<gene>
    <name evidence="8" type="ORF">ACFQ38_10970</name>
</gene>
<dbReference type="InterPro" id="IPR037185">
    <property type="entry name" value="EmrE-like"/>
</dbReference>
<proteinExistence type="inferred from homology"/>
<feature type="transmembrane region" description="Helical" evidence="6">
    <location>
        <begin position="27"/>
        <end position="50"/>
    </location>
</feature>
<dbReference type="Pfam" id="PF00892">
    <property type="entry name" value="EamA"/>
    <property type="match status" value="2"/>
</dbReference>
<accession>A0ABW3TXW3</accession>
<comment type="subcellular location">
    <subcellularLocation>
        <location evidence="1">Endomembrane system</location>
        <topology evidence="1">Multi-pass membrane protein</topology>
    </subcellularLocation>
</comment>
<evidence type="ECO:0000256" key="6">
    <source>
        <dbReference type="SAM" id="Phobius"/>
    </source>
</evidence>
<feature type="transmembrane region" description="Helical" evidence="6">
    <location>
        <begin position="91"/>
        <end position="111"/>
    </location>
</feature>
<keyword evidence="9" id="KW-1185">Reference proteome</keyword>
<sequence length="289" mass="31692">MPTIALLVLSLLWGSTFYFTKLLLPEFHPISIVFFRCLFGALLLVPFFVVRKGYKELSWKKLPLLMGIPLLSAGVPWMIMSSSLRHLDTTISAVLNATGPIFGVLLTLFLLKGKVKKQEIASVAVGFTGIFIAFLFGSSSVGNVQFTSALMLLLAVSLYALSAVLTNRFLDGYSVVTLSFVTMVMGTLCATPLMLLMEPASYRGLGEFRNVFLFFLLGAINSGAGNLLYYYIVKSGGPIFALSITYLMPLTTILLGFFLLNEPVGIGTLIALLFVLYSVYLSKRKDVKQ</sequence>
<feature type="transmembrane region" description="Helical" evidence="6">
    <location>
        <begin position="211"/>
        <end position="232"/>
    </location>
</feature>
<evidence type="ECO:0000256" key="1">
    <source>
        <dbReference type="ARBA" id="ARBA00004127"/>
    </source>
</evidence>
<reference evidence="9" key="1">
    <citation type="journal article" date="2019" name="Int. J. Syst. Evol. Microbiol.">
        <title>The Global Catalogue of Microorganisms (GCM) 10K type strain sequencing project: providing services to taxonomists for standard genome sequencing and annotation.</title>
        <authorList>
            <consortium name="The Broad Institute Genomics Platform"/>
            <consortium name="The Broad Institute Genome Sequencing Center for Infectious Disease"/>
            <person name="Wu L."/>
            <person name="Ma J."/>
        </authorList>
    </citation>
    <scope>NUCLEOTIDE SEQUENCE [LARGE SCALE GENOMIC DNA]</scope>
    <source>
        <strain evidence="9">CCUG 53915</strain>
    </source>
</reference>
<comment type="similarity">
    <text evidence="2">Belongs to the EamA transporter family.</text>
</comment>
<dbReference type="InterPro" id="IPR050638">
    <property type="entry name" value="AA-Vitamin_Transporters"/>
</dbReference>
<feature type="transmembrane region" description="Helical" evidence="6">
    <location>
        <begin position="144"/>
        <end position="165"/>
    </location>
</feature>
<feature type="transmembrane region" description="Helical" evidence="6">
    <location>
        <begin position="120"/>
        <end position="138"/>
    </location>
</feature>
<comment type="caution">
    <text evidence="8">The sequence shown here is derived from an EMBL/GenBank/DDBJ whole genome shotgun (WGS) entry which is preliminary data.</text>
</comment>
<evidence type="ECO:0000256" key="5">
    <source>
        <dbReference type="ARBA" id="ARBA00023136"/>
    </source>
</evidence>
<protein>
    <submittedName>
        <fullName evidence="8">DMT family transporter</fullName>
    </submittedName>
</protein>